<dbReference type="CDD" id="cd00038">
    <property type="entry name" value="CAP_ED"/>
    <property type="match status" value="1"/>
</dbReference>
<organism evidence="2 3">
    <name type="scientific">Oceanibaculum indicum</name>
    <dbReference type="NCBI Taxonomy" id="526216"/>
    <lineage>
        <taxon>Bacteria</taxon>
        <taxon>Pseudomonadati</taxon>
        <taxon>Pseudomonadota</taxon>
        <taxon>Alphaproteobacteria</taxon>
        <taxon>Rhodospirillales</taxon>
        <taxon>Oceanibaculaceae</taxon>
        <taxon>Oceanibaculum</taxon>
    </lineage>
</organism>
<dbReference type="InterPro" id="IPR050503">
    <property type="entry name" value="cAMP-dep_PK_reg_su-like"/>
</dbReference>
<feature type="domain" description="Cyclic nucleotide-binding" evidence="1">
    <location>
        <begin position="1"/>
        <end position="110"/>
    </location>
</feature>
<dbReference type="InterPro" id="IPR018488">
    <property type="entry name" value="cNMP-bd_CS"/>
</dbReference>
<dbReference type="PROSITE" id="PS00889">
    <property type="entry name" value="CNMP_BINDING_2"/>
    <property type="match status" value="1"/>
</dbReference>
<evidence type="ECO:0000313" key="2">
    <source>
        <dbReference type="EMBL" id="RKQ73281.1"/>
    </source>
</evidence>
<dbReference type="Pfam" id="PF00027">
    <property type="entry name" value="cNMP_binding"/>
    <property type="match status" value="1"/>
</dbReference>
<dbReference type="InterPro" id="IPR014710">
    <property type="entry name" value="RmlC-like_jellyroll"/>
</dbReference>
<dbReference type="PANTHER" id="PTHR11635:SF152">
    <property type="entry name" value="CAMP-DEPENDENT PROTEIN KINASE TYPE I REGULATORY SUBUNIT-RELATED"/>
    <property type="match status" value="1"/>
</dbReference>
<name>A0A420WQE9_9PROT</name>
<dbReference type="PRINTS" id="PR00103">
    <property type="entry name" value="CAMPKINASE"/>
</dbReference>
<dbReference type="OrthoDB" id="9809206at2"/>
<evidence type="ECO:0000313" key="3">
    <source>
        <dbReference type="Proteomes" id="UP000277424"/>
    </source>
</evidence>
<dbReference type="SUPFAM" id="SSF51206">
    <property type="entry name" value="cAMP-binding domain-like"/>
    <property type="match status" value="1"/>
</dbReference>
<dbReference type="GO" id="GO:0016301">
    <property type="term" value="F:kinase activity"/>
    <property type="evidence" value="ECO:0007669"/>
    <property type="project" value="UniProtKB-KW"/>
</dbReference>
<dbReference type="GO" id="GO:0005952">
    <property type="term" value="C:cAMP-dependent protein kinase complex"/>
    <property type="evidence" value="ECO:0007669"/>
    <property type="project" value="InterPro"/>
</dbReference>
<dbReference type="InterPro" id="IPR018490">
    <property type="entry name" value="cNMP-bd_dom_sf"/>
</dbReference>
<comment type="caution">
    <text evidence="2">The sequence shown here is derived from an EMBL/GenBank/DDBJ whole genome shotgun (WGS) entry which is preliminary data.</text>
</comment>
<dbReference type="PANTHER" id="PTHR11635">
    <property type="entry name" value="CAMP-DEPENDENT PROTEIN KINASE REGULATORY CHAIN"/>
    <property type="match status" value="1"/>
</dbReference>
<keyword evidence="2" id="KW-0808">Transferase</keyword>
<accession>A0A420WQE9</accession>
<protein>
    <submittedName>
        <fullName evidence="2">Serine/threonine-protein kinase</fullName>
    </submittedName>
</protein>
<dbReference type="EMBL" id="RBIG01000001">
    <property type="protein sequence ID" value="RKQ73281.1"/>
    <property type="molecule type" value="Genomic_DNA"/>
</dbReference>
<keyword evidence="2" id="KW-0418">Kinase</keyword>
<gene>
    <name evidence="2" type="ORF">BCL74_1067</name>
</gene>
<dbReference type="GO" id="GO:0005829">
    <property type="term" value="C:cytosol"/>
    <property type="evidence" value="ECO:0007669"/>
    <property type="project" value="TreeGrafter"/>
</dbReference>
<proteinExistence type="predicted"/>
<dbReference type="AlphaFoldDB" id="A0A420WQE9"/>
<dbReference type="InterPro" id="IPR000595">
    <property type="entry name" value="cNMP-bd_dom"/>
</dbReference>
<dbReference type="Proteomes" id="UP000277424">
    <property type="component" value="Unassembled WGS sequence"/>
</dbReference>
<evidence type="ECO:0000259" key="1">
    <source>
        <dbReference type="PROSITE" id="PS50042"/>
    </source>
</evidence>
<reference evidence="2 3" key="1">
    <citation type="submission" date="2018-10" db="EMBL/GenBank/DDBJ databases">
        <title>Comparative analysis of microorganisms from saline springs in Andes Mountain Range, Colombia.</title>
        <authorList>
            <person name="Rubin E."/>
        </authorList>
    </citation>
    <scope>NUCLEOTIDE SEQUENCE [LARGE SCALE GENOMIC DNA]</scope>
    <source>
        <strain evidence="2 3">USBA 36</strain>
    </source>
</reference>
<dbReference type="PROSITE" id="PS50042">
    <property type="entry name" value="CNMP_BINDING_3"/>
    <property type="match status" value="1"/>
</dbReference>
<dbReference type="RefSeq" id="WP_008943679.1">
    <property type="nucleotide sequence ID" value="NZ_RBIG01000001.1"/>
</dbReference>
<sequence>MAKTKVLDRRVFYAGAVLFREGELGSHAYLIESGRVEVFVGRNEQETVLAELGEGEIIGEMALIAKGPRQASVRALELTVCSTINEQVMDKLLESCEPGVKALLKVLMKRLYTTNMMLADHLRRDAEMGRWN</sequence>
<dbReference type="SMART" id="SM00100">
    <property type="entry name" value="cNMP"/>
    <property type="match status" value="1"/>
</dbReference>
<dbReference type="Gene3D" id="2.60.120.10">
    <property type="entry name" value="Jelly Rolls"/>
    <property type="match status" value="1"/>
</dbReference>